<dbReference type="InterPro" id="IPR006011">
    <property type="entry name" value="Syntaxin_N"/>
</dbReference>
<dbReference type="GO" id="GO:0016192">
    <property type="term" value="P:vesicle-mediated transport"/>
    <property type="evidence" value="ECO:0007669"/>
    <property type="project" value="InterPro"/>
</dbReference>
<reference evidence="5" key="1">
    <citation type="journal article" date="2015" name="Nat. Plants">
        <title>Genome expansion of Arabis alpina linked with retrotransposition and reduced symmetric DNA methylation.</title>
        <authorList>
            <person name="Willing E.M."/>
            <person name="Rawat V."/>
            <person name="Mandakova T."/>
            <person name="Maumus F."/>
            <person name="James G.V."/>
            <person name="Nordstroem K.J."/>
            <person name="Becker C."/>
            <person name="Warthmann N."/>
            <person name="Chica C."/>
            <person name="Szarzynska B."/>
            <person name="Zytnicki M."/>
            <person name="Albani M.C."/>
            <person name="Kiefer C."/>
            <person name="Bergonzi S."/>
            <person name="Castaings L."/>
            <person name="Mateos J.L."/>
            <person name="Berns M.C."/>
            <person name="Bujdoso N."/>
            <person name="Piofczyk T."/>
            <person name="de Lorenzo L."/>
            <person name="Barrero-Sicilia C."/>
            <person name="Mateos I."/>
            <person name="Piednoel M."/>
            <person name="Hagmann J."/>
            <person name="Chen-Min-Tao R."/>
            <person name="Iglesias-Fernandez R."/>
            <person name="Schuster S.C."/>
            <person name="Alonso-Blanco C."/>
            <person name="Roudier F."/>
            <person name="Carbonero P."/>
            <person name="Paz-Ares J."/>
            <person name="Davis S.J."/>
            <person name="Pecinka A."/>
            <person name="Quesneville H."/>
            <person name="Colot V."/>
            <person name="Lysak M.A."/>
            <person name="Weigel D."/>
            <person name="Coupland G."/>
            <person name="Schneeberger K."/>
        </authorList>
    </citation>
    <scope>NUCLEOTIDE SEQUENCE [LARGE SCALE GENOMIC DNA]</scope>
    <source>
        <strain evidence="5">cv. Pajares</strain>
    </source>
</reference>
<dbReference type="InterPro" id="IPR010989">
    <property type="entry name" value="SNARE"/>
</dbReference>
<evidence type="ECO:0000313" key="4">
    <source>
        <dbReference type="EMBL" id="KFK39932.1"/>
    </source>
</evidence>
<feature type="domain" description="Syntaxin N-terminal" evidence="3">
    <location>
        <begin position="4"/>
        <end position="90"/>
    </location>
</feature>
<feature type="region of interest" description="Disordered" evidence="2">
    <location>
        <begin position="1"/>
        <end position="24"/>
    </location>
</feature>
<dbReference type="OrthoDB" id="10255013at2759"/>
<dbReference type="Gramene" id="KFK39932">
    <property type="protein sequence ID" value="KFK39932"/>
    <property type="gene ID" value="AALP_AA3G308500"/>
</dbReference>
<evidence type="ECO:0000256" key="2">
    <source>
        <dbReference type="SAM" id="MobiDB-lite"/>
    </source>
</evidence>
<dbReference type="AlphaFoldDB" id="A0A087HCT0"/>
<dbReference type="GO" id="GO:0016020">
    <property type="term" value="C:membrane"/>
    <property type="evidence" value="ECO:0007669"/>
    <property type="project" value="InterPro"/>
</dbReference>
<dbReference type="Proteomes" id="UP000029120">
    <property type="component" value="Chromosome 3"/>
</dbReference>
<evidence type="ECO:0000259" key="3">
    <source>
        <dbReference type="Pfam" id="PF00804"/>
    </source>
</evidence>
<keyword evidence="1" id="KW-0813">Transport</keyword>
<accession>A0A087HCT0</accession>
<keyword evidence="1" id="KW-0653">Protein transport</keyword>
<evidence type="ECO:0000313" key="5">
    <source>
        <dbReference type="Proteomes" id="UP000029120"/>
    </source>
</evidence>
<dbReference type="Pfam" id="PF00804">
    <property type="entry name" value="Syntaxin"/>
    <property type="match status" value="1"/>
</dbReference>
<sequence length="103" mass="11708">MSINLENRTKPGCGKGTGVDRTRTSTTISTVEKKFNDKISEFQALRQNIHQEYREVVERRVFTVTGQRVDEEARTLIETGESEQIFEKAIMEQGRGQGTSGER</sequence>
<dbReference type="EMBL" id="CM002871">
    <property type="protein sequence ID" value="KFK39932.1"/>
    <property type="molecule type" value="Genomic_DNA"/>
</dbReference>
<dbReference type="Gene3D" id="1.20.58.70">
    <property type="match status" value="1"/>
</dbReference>
<name>A0A087HCT0_ARAAL</name>
<protein>
    <recommendedName>
        <fullName evidence="3">Syntaxin N-terminal domain-containing protein</fullName>
    </recommendedName>
</protein>
<proteinExistence type="predicted"/>
<dbReference type="eggNOG" id="KOG0810">
    <property type="taxonomic scope" value="Eukaryota"/>
</dbReference>
<dbReference type="GO" id="GO:0015031">
    <property type="term" value="P:protein transport"/>
    <property type="evidence" value="ECO:0007669"/>
    <property type="project" value="UniProtKB-KW"/>
</dbReference>
<keyword evidence="5" id="KW-1185">Reference proteome</keyword>
<dbReference type="SUPFAM" id="SSF47661">
    <property type="entry name" value="t-snare proteins"/>
    <property type="match status" value="1"/>
</dbReference>
<dbReference type="OMA" id="HQEHNEV"/>
<gene>
    <name evidence="4" type="ordered locus">AALP_Aa3g308500</name>
</gene>
<organism evidence="4 5">
    <name type="scientific">Arabis alpina</name>
    <name type="common">Alpine rock-cress</name>
    <dbReference type="NCBI Taxonomy" id="50452"/>
    <lineage>
        <taxon>Eukaryota</taxon>
        <taxon>Viridiplantae</taxon>
        <taxon>Streptophyta</taxon>
        <taxon>Embryophyta</taxon>
        <taxon>Tracheophyta</taxon>
        <taxon>Spermatophyta</taxon>
        <taxon>Magnoliopsida</taxon>
        <taxon>eudicotyledons</taxon>
        <taxon>Gunneridae</taxon>
        <taxon>Pentapetalae</taxon>
        <taxon>rosids</taxon>
        <taxon>malvids</taxon>
        <taxon>Brassicales</taxon>
        <taxon>Brassicaceae</taxon>
        <taxon>Arabideae</taxon>
        <taxon>Arabis</taxon>
    </lineage>
</organism>
<evidence type="ECO:0000256" key="1">
    <source>
        <dbReference type="ARBA" id="ARBA00022927"/>
    </source>
</evidence>